<dbReference type="Gene3D" id="1.10.443.10">
    <property type="entry name" value="Intergrase catalytic core"/>
    <property type="match status" value="1"/>
</dbReference>
<name>A0A233V9Q9_FINMA</name>
<reference evidence="8" key="1">
    <citation type="submission" date="2017-04" db="EMBL/GenBank/DDBJ databases">
        <title>Finegoldia magna isolated from orthopedic joint implant-associated infections.</title>
        <authorList>
            <person name="Bjorklund S."/>
            <person name="Bruggemann H."/>
            <person name="Jensen A."/>
            <person name="Hellmark B."/>
            <person name="Soderquist B."/>
        </authorList>
    </citation>
    <scope>NUCLEOTIDE SEQUENCE [LARGE SCALE GENOMIC DNA]</scope>
    <source>
        <strain evidence="8">CCUG 54800</strain>
    </source>
</reference>
<gene>
    <name evidence="7" type="ORF">B9N49_00410</name>
</gene>
<dbReference type="PROSITE" id="PS51898">
    <property type="entry name" value="TYR_RECOMBINASE"/>
    <property type="match status" value="1"/>
</dbReference>
<evidence type="ECO:0000256" key="1">
    <source>
        <dbReference type="ARBA" id="ARBA00008857"/>
    </source>
</evidence>
<evidence type="ECO:0000256" key="2">
    <source>
        <dbReference type="ARBA" id="ARBA00023125"/>
    </source>
</evidence>
<dbReference type="PANTHER" id="PTHR30349">
    <property type="entry name" value="PHAGE INTEGRASE-RELATED"/>
    <property type="match status" value="1"/>
</dbReference>
<comment type="similarity">
    <text evidence="1">Belongs to the 'phage' integrase family.</text>
</comment>
<dbReference type="PANTHER" id="PTHR30349:SF41">
    <property type="entry name" value="INTEGRASE_RECOMBINASE PROTEIN MJ0367-RELATED"/>
    <property type="match status" value="1"/>
</dbReference>
<evidence type="ECO:0000259" key="5">
    <source>
        <dbReference type="PROSITE" id="PS51898"/>
    </source>
</evidence>
<dbReference type="InterPro" id="IPR002104">
    <property type="entry name" value="Integrase_catalytic"/>
</dbReference>
<proteinExistence type="inferred from homology"/>
<dbReference type="SUPFAM" id="SSF56349">
    <property type="entry name" value="DNA breaking-rejoining enzymes"/>
    <property type="match status" value="1"/>
</dbReference>
<dbReference type="InterPro" id="IPR050090">
    <property type="entry name" value="Tyrosine_recombinase_XerCD"/>
</dbReference>
<evidence type="ECO:0000259" key="6">
    <source>
        <dbReference type="PROSITE" id="PS51900"/>
    </source>
</evidence>
<protein>
    <recommendedName>
        <fullName evidence="9">Site-specific recombinase, phage integrase family</fullName>
    </recommendedName>
</protein>
<dbReference type="InterPro" id="IPR013762">
    <property type="entry name" value="Integrase-like_cat_sf"/>
</dbReference>
<dbReference type="EMBL" id="NDYC01000004">
    <property type="protein sequence ID" value="OXZ29118.1"/>
    <property type="molecule type" value="Genomic_DNA"/>
</dbReference>
<dbReference type="GO" id="GO:0015074">
    <property type="term" value="P:DNA integration"/>
    <property type="evidence" value="ECO:0007669"/>
    <property type="project" value="InterPro"/>
</dbReference>
<dbReference type="Proteomes" id="UP000215413">
    <property type="component" value="Unassembled WGS sequence"/>
</dbReference>
<feature type="domain" description="Tyr recombinase" evidence="5">
    <location>
        <begin position="198"/>
        <end position="370"/>
    </location>
</feature>
<dbReference type="PROSITE" id="PS51900">
    <property type="entry name" value="CB"/>
    <property type="match status" value="1"/>
</dbReference>
<evidence type="ECO:0008006" key="9">
    <source>
        <dbReference type="Google" id="ProtNLM"/>
    </source>
</evidence>
<dbReference type="AlphaFoldDB" id="A0A233V9Q9"/>
<evidence type="ECO:0000313" key="7">
    <source>
        <dbReference type="EMBL" id="OXZ29118.1"/>
    </source>
</evidence>
<sequence>MLSFFKRKEYKMAKKKRRKRLPNGLGTISKMKDGRYKPYVARKAAITLPDGTVKRDLVGTYATYEEAYQALIDPTVHVANATTLMDLFEIFKNTNEFKSLSESTQSRYNTDIKKLTDICYTDIQKLRYQDLQKVIDKLENEGYQARVNGKMVTKKYSQDVIKKTIVLISKLYTIAVKNEIVSTNLAELLEISTKKKKKNFNIFTDIEIEKMFNNLDAHIMIRPILLAIFTGLRPIELVALEKSHYDRKNHTLYGMGAKTEAGISKIVVLHPRIYEIVEYLYKNSMKYLIHIDNEKLTTQRYRRQFKQALEVLNIPVRNPYSTRDTCAALMNRYNVDKETIKNQMGHVSYSTTSDNYIPVDLDKNLHEIEKIQ</sequence>
<dbReference type="Pfam" id="PF00589">
    <property type="entry name" value="Phage_integrase"/>
    <property type="match status" value="1"/>
</dbReference>
<dbReference type="GO" id="GO:0003677">
    <property type="term" value="F:DNA binding"/>
    <property type="evidence" value="ECO:0007669"/>
    <property type="project" value="UniProtKB-UniRule"/>
</dbReference>
<evidence type="ECO:0000313" key="8">
    <source>
        <dbReference type="Proteomes" id="UP000215413"/>
    </source>
</evidence>
<keyword evidence="3" id="KW-0233">DNA recombination</keyword>
<evidence type="ECO:0000256" key="3">
    <source>
        <dbReference type="ARBA" id="ARBA00023172"/>
    </source>
</evidence>
<dbReference type="InterPro" id="IPR044068">
    <property type="entry name" value="CB"/>
</dbReference>
<keyword evidence="2 4" id="KW-0238">DNA-binding</keyword>
<dbReference type="InterPro" id="IPR011010">
    <property type="entry name" value="DNA_brk_join_enz"/>
</dbReference>
<organism evidence="7 8">
    <name type="scientific">Finegoldia magna</name>
    <name type="common">Peptostreptococcus magnus</name>
    <dbReference type="NCBI Taxonomy" id="1260"/>
    <lineage>
        <taxon>Bacteria</taxon>
        <taxon>Bacillati</taxon>
        <taxon>Bacillota</taxon>
        <taxon>Tissierellia</taxon>
        <taxon>Tissierellales</taxon>
        <taxon>Peptoniphilaceae</taxon>
        <taxon>Finegoldia</taxon>
    </lineage>
</organism>
<feature type="domain" description="Core-binding (CB)" evidence="6">
    <location>
        <begin position="82"/>
        <end position="176"/>
    </location>
</feature>
<dbReference type="Gene3D" id="1.10.150.130">
    <property type="match status" value="1"/>
</dbReference>
<evidence type="ECO:0000256" key="4">
    <source>
        <dbReference type="PROSITE-ProRule" id="PRU01248"/>
    </source>
</evidence>
<dbReference type="GO" id="GO:0006310">
    <property type="term" value="P:DNA recombination"/>
    <property type="evidence" value="ECO:0007669"/>
    <property type="project" value="UniProtKB-KW"/>
</dbReference>
<accession>A0A233V9Q9</accession>
<comment type="caution">
    <text evidence="7">The sequence shown here is derived from an EMBL/GenBank/DDBJ whole genome shotgun (WGS) entry which is preliminary data.</text>
</comment>
<dbReference type="InterPro" id="IPR010998">
    <property type="entry name" value="Integrase_recombinase_N"/>
</dbReference>